<name>D6SNK0_9BACT</name>
<proteinExistence type="predicted"/>
<dbReference type="OrthoDB" id="5471829at2"/>
<feature type="region of interest" description="Disordered" evidence="1">
    <location>
        <begin position="87"/>
        <end position="111"/>
    </location>
</feature>
<evidence type="ECO:0000313" key="3">
    <source>
        <dbReference type="EMBL" id="EFI34326.1"/>
    </source>
</evidence>
<feature type="compositionally biased region" description="Acidic residues" evidence="1">
    <location>
        <begin position="88"/>
        <end position="98"/>
    </location>
</feature>
<feature type="domain" description="DUF4168" evidence="2">
    <location>
        <begin position="66"/>
        <end position="140"/>
    </location>
</feature>
<keyword evidence="4" id="KW-1185">Reference proteome</keyword>
<gene>
    <name evidence="3" type="ORF">Dthio_PD1677</name>
</gene>
<accession>D6SNK0</accession>
<dbReference type="InterPro" id="IPR025433">
    <property type="entry name" value="DUF4168"/>
</dbReference>
<organism evidence="3 4">
    <name type="scientific">Desulfonatronospira thiodismutans ASO3-1</name>
    <dbReference type="NCBI Taxonomy" id="555779"/>
    <lineage>
        <taxon>Bacteria</taxon>
        <taxon>Pseudomonadati</taxon>
        <taxon>Thermodesulfobacteriota</taxon>
        <taxon>Desulfovibrionia</taxon>
        <taxon>Desulfovibrionales</taxon>
        <taxon>Desulfonatronovibrionaceae</taxon>
        <taxon>Desulfonatronospira</taxon>
    </lineage>
</organism>
<feature type="compositionally biased region" description="Low complexity" evidence="1">
    <location>
        <begin position="32"/>
        <end position="59"/>
    </location>
</feature>
<reference evidence="3" key="1">
    <citation type="submission" date="2010-05" db="EMBL/GenBank/DDBJ databases">
        <title>The draft genome of Desulfonatronospira thiodismutans ASO3-1.</title>
        <authorList>
            <consortium name="US DOE Joint Genome Institute (JGI-PGF)"/>
            <person name="Lucas S."/>
            <person name="Copeland A."/>
            <person name="Lapidus A."/>
            <person name="Cheng J.-F."/>
            <person name="Bruce D."/>
            <person name="Goodwin L."/>
            <person name="Pitluck S."/>
            <person name="Chertkov O."/>
            <person name="Brettin T."/>
            <person name="Detter J.C."/>
            <person name="Han C."/>
            <person name="Land M.L."/>
            <person name="Hauser L."/>
            <person name="Kyrpides N."/>
            <person name="Mikhailova N."/>
            <person name="Muyzer G."/>
            <person name="Woyke T."/>
        </authorList>
    </citation>
    <scope>NUCLEOTIDE SEQUENCE [LARGE SCALE GENOMIC DNA]</scope>
    <source>
        <strain evidence="3">ASO3-1</strain>
    </source>
</reference>
<dbReference type="Pfam" id="PF13767">
    <property type="entry name" value="DUF4168"/>
    <property type="match status" value="1"/>
</dbReference>
<comment type="caution">
    <text evidence="3">The sequence shown here is derived from an EMBL/GenBank/DDBJ whole genome shotgun (WGS) entry which is preliminary data.</text>
</comment>
<protein>
    <recommendedName>
        <fullName evidence="2">DUF4168 domain-containing protein</fullName>
    </recommendedName>
</protein>
<dbReference type="AlphaFoldDB" id="D6SNK0"/>
<feature type="region of interest" description="Disordered" evidence="1">
    <location>
        <begin position="32"/>
        <end position="66"/>
    </location>
</feature>
<evidence type="ECO:0000256" key="1">
    <source>
        <dbReference type="SAM" id="MobiDB-lite"/>
    </source>
</evidence>
<evidence type="ECO:0000259" key="2">
    <source>
        <dbReference type="Pfam" id="PF13767"/>
    </source>
</evidence>
<dbReference type="Proteomes" id="UP000005496">
    <property type="component" value="Unassembled WGS sequence"/>
</dbReference>
<evidence type="ECO:0000313" key="4">
    <source>
        <dbReference type="Proteomes" id="UP000005496"/>
    </source>
</evidence>
<dbReference type="eggNOG" id="ENOG5031CUR">
    <property type="taxonomic scope" value="Bacteria"/>
</dbReference>
<dbReference type="RefSeq" id="WP_008869654.1">
    <property type="nucleotide sequence ID" value="NZ_ACJN02000002.1"/>
</dbReference>
<dbReference type="EMBL" id="ACJN02000002">
    <property type="protein sequence ID" value="EFI34326.1"/>
    <property type="molecule type" value="Genomic_DNA"/>
</dbReference>
<sequence length="152" mass="17504">MYQKTGLKVFGLAVVIMFVLGMAFKVGAQQEYQPDQQQQQQQQEYQPDQQQQQEMMQQEAPEVDLSDAELDKVAEAYEAVTEVREEFQADLEGIEDPEQAQQMQEEAGEKMVEAVEDQGLEVETYNQAMEAAQVDEELRNDLLDRLDMEQAY</sequence>